<dbReference type="InterPro" id="IPR029044">
    <property type="entry name" value="Nucleotide-diphossugar_trans"/>
</dbReference>
<evidence type="ECO:0000256" key="3">
    <source>
        <dbReference type="ARBA" id="ARBA00022490"/>
    </source>
</evidence>
<keyword evidence="8" id="KW-0464">Manganese</keyword>
<dbReference type="Pfam" id="PF01501">
    <property type="entry name" value="Glyco_transf_8"/>
    <property type="match status" value="1"/>
</dbReference>
<evidence type="ECO:0000256" key="2">
    <source>
        <dbReference type="ARBA" id="ARBA00004496"/>
    </source>
</evidence>
<evidence type="ECO:0000256" key="5">
    <source>
        <dbReference type="ARBA" id="ARBA00022723"/>
    </source>
</evidence>
<dbReference type="OrthoDB" id="2014201at2759"/>
<dbReference type="SUPFAM" id="SSF53448">
    <property type="entry name" value="Nucleotide-diphospho-sugar transferases"/>
    <property type="match status" value="1"/>
</dbReference>
<dbReference type="EMBL" id="QEAN01000052">
    <property type="protein sequence ID" value="TPX51578.1"/>
    <property type="molecule type" value="Genomic_DNA"/>
</dbReference>
<sequence>MPYAYATLLTSDGYLPGALILGHALKETGTPHQVTCVVTPETVSANIIPILQQTFDHVALVPVLRSGDPERLGLLGRPELDVTFTKIHLWNPSVLPYERVVFMDADAMPLRNVDELFDTLSGDIAFSAAPDQGWPDCFNSGVFVLKPSTDVHLALQQHAEAHGSFDGGDQGLLNSFFSNWTGGPVPPSHPVPPPSARIPFIYNVTPTAIYSYLPAFVHYRADIAIVHFIGEVKPWMYDRFTDGSVVPRGPTIPQTLEIVQKWWSIFDSHHIGRILNQVGTLRGRFSGWNFKSASYPYNMLAPALPPQSEQPLPSSLTTAQEPQAPPDFGSYRVDWDSREFTRRQKRLTDGAKMAKLTIDTDEDNAELQRALQSPLSAGGTTKSQRPPSAGGAIASSLAMTPISQAAAQQKPQQQQAPSLSSSAPQVNPIGFGAPPKATSPSLSRGGRETAGASALAPPLQRSNKDRLYYDILILVLGVSIGVVLYRFGSGGGN</sequence>
<feature type="compositionally biased region" description="Low complexity" evidence="14">
    <location>
        <begin position="304"/>
        <end position="316"/>
    </location>
</feature>
<feature type="region of interest" description="Disordered" evidence="14">
    <location>
        <begin position="372"/>
        <end position="457"/>
    </location>
</feature>
<dbReference type="EMBL" id="QEAM01000105">
    <property type="protein sequence ID" value="TPX46393.1"/>
    <property type="molecule type" value="Genomic_DNA"/>
</dbReference>
<dbReference type="FunFam" id="3.90.550.10:FF:000092">
    <property type="entry name" value="Glycogenin 2"/>
    <property type="match status" value="1"/>
</dbReference>
<organism evidence="17 18">
    <name type="scientific">Synchytrium endobioticum</name>
    <dbReference type="NCBI Taxonomy" id="286115"/>
    <lineage>
        <taxon>Eukaryota</taxon>
        <taxon>Fungi</taxon>
        <taxon>Fungi incertae sedis</taxon>
        <taxon>Chytridiomycota</taxon>
        <taxon>Chytridiomycota incertae sedis</taxon>
        <taxon>Chytridiomycetes</taxon>
        <taxon>Synchytriales</taxon>
        <taxon>Synchytriaceae</taxon>
        <taxon>Synchytrium</taxon>
    </lineage>
</organism>
<evidence type="ECO:0000256" key="6">
    <source>
        <dbReference type="ARBA" id="ARBA00023056"/>
    </source>
</evidence>
<evidence type="ECO:0000313" key="17">
    <source>
        <dbReference type="EMBL" id="TPX51578.1"/>
    </source>
</evidence>
<dbReference type="AlphaFoldDB" id="A0A507DL33"/>
<keyword evidence="15" id="KW-0472">Membrane</keyword>
<evidence type="ECO:0000313" key="18">
    <source>
        <dbReference type="Proteomes" id="UP000317494"/>
    </source>
</evidence>
<dbReference type="STRING" id="286115.A0A507DL33"/>
<keyword evidence="15" id="KW-0812">Transmembrane</keyword>
<evidence type="ECO:0000313" key="16">
    <source>
        <dbReference type="EMBL" id="TPX46393.1"/>
    </source>
</evidence>
<dbReference type="VEuPathDB" id="FungiDB:SeMB42_g01880"/>
<evidence type="ECO:0000256" key="15">
    <source>
        <dbReference type="SAM" id="Phobius"/>
    </source>
</evidence>
<dbReference type="EC" id="2.4.1.186" evidence="10"/>
<dbReference type="CDD" id="cd02537">
    <property type="entry name" value="GT8_Glycogenin"/>
    <property type="match status" value="1"/>
</dbReference>
<comment type="caution">
    <text evidence="17">The sequence shown here is derived from an EMBL/GenBank/DDBJ whole genome shotgun (WGS) entry which is preliminary data.</text>
</comment>
<dbReference type="Proteomes" id="UP000320475">
    <property type="component" value="Unassembled WGS sequence"/>
</dbReference>
<proteinExistence type="inferred from homology"/>
<gene>
    <name evidence="16" type="ORF">SeLEV6574_g03247</name>
    <name evidence="17" type="ORF">SeMB42_g01880</name>
</gene>
<keyword evidence="7" id="KW-0325">Glycoprotein</keyword>
<evidence type="ECO:0000256" key="14">
    <source>
        <dbReference type="SAM" id="MobiDB-lite"/>
    </source>
</evidence>
<comment type="cofactor">
    <cofactor evidence="1">
        <name>Mn(2+)</name>
        <dbReference type="ChEBI" id="CHEBI:29035"/>
    </cofactor>
</comment>
<evidence type="ECO:0000256" key="11">
    <source>
        <dbReference type="ARBA" id="ARBA00050886"/>
    </source>
</evidence>
<name>A0A507DL33_9FUNG</name>
<comment type="function">
    <text evidence="13">Self-glucosylating initiator of glycogen synthesis. It catalyzes the formation of a short alpha (1,4)-glucosyl chain covalently attached via a glucose 1-O-tyrosyl linkage to internal tyrosine residues and these chains act as primers for the elongation reaction catalyzed by glycogen synthase.</text>
</comment>
<dbReference type="Gene3D" id="3.90.550.10">
    <property type="entry name" value="Spore Coat Polysaccharide Biosynthesis Protein SpsA, Chain A"/>
    <property type="match status" value="1"/>
</dbReference>
<evidence type="ECO:0000256" key="1">
    <source>
        <dbReference type="ARBA" id="ARBA00001936"/>
    </source>
</evidence>
<dbReference type="GO" id="GO:0005737">
    <property type="term" value="C:cytoplasm"/>
    <property type="evidence" value="ECO:0007669"/>
    <property type="project" value="UniProtKB-SubCell"/>
</dbReference>
<dbReference type="Proteomes" id="UP000317494">
    <property type="component" value="Unassembled WGS sequence"/>
</dbReference>
<evidence type="ECO:0000256" key="9">
    <source>
        <dbReference type="ARBA" id="ARBA00038162"/>
    </source>
</evidence>
<evidence type="ECO:0000256" key="8">
    <source>
        <dbReference type="ARBA" id="ARBA00023211"/>
    </source>
</evidence>
<feature type="compositionally biased region" description="Low complexity" evidence="14">
    <location>
        <begin position="403"/>
        <end position="425"/>
    </location>
</feature>
<accession>A0A507DL33</accession>
<evidence type="ECO:0000313" key="19">
    <source>
        <dbReference type="Proteomes" id="UP000320475"/>
    </source>
</evidence>
<reference evidence="18 19" key="1">
    <citation type="journal article" date="2019" name="Sci. Rep.">
        <title>Comparative genomics of chytrid fungi reveal insights into the obligate biotrophic and pathogenic lifestyle of Synchytrium endobioticum.</title>
        <authorList>
            <person name="van de Vossenberg B.T.L.H."/>
            <person name="Warris S."/>
            <person name="Nguyen H.D.T."/>
            <person name="van Gent-Pelzer M.P.E."/>
            <person name="Joly D.L."/>
            <person name="van de Geest H.C."/>
            <person name="Bonants P.J.M."/>
            <person name="Smith D.S."/>
            <person name="Levesque C.A."/>
            <person name="van der Lee T.A.J."/>
        </authorList>
    </citation>
    <scope>NUCLEOTIDE SEQUENCE [LARGE SCALE GENOMIC DNA]</scope>
    <source>
        <strain evidence="16 19">LEV6574</strain>
        <strain evidence="17 18">MB42</strain>
    </source>
</reference>
<protein>
    <recommendedName>
        <fullName evidence="10">glycogenin glucosyltransferase</fullName>
        <ecNumber evidence="10">2.4.1.186</ecNumber>
    </recommendedName>
</protein>
<keyword evidence="4" id="KW-0808">Transferase</keyword>
<feature type="compositionally biased region" description="Polar residues" evidence="14">
    <location>
        <begin position="372"/>
        <end position="386"/>
    </location>
</feature>
<dbReference type="InterPro" id="IPR050587">
    <property type="entry name" value="GNT1/Glycosyltrans_8"/>
</dbReference>
<evidence type="ECO:0000256" key="4">
    <source>
        <dbReference type="ARBA" id="ARBA00022679"/>
    </source>
</evidence>
<evidence type="ECO:0000256" key="7">
    <source>
        <dbReference type="ARBA" id="ARBA00023180"/>
    </source>
</evidence>
<feature type="region of interest" description="Disordered" evidence="14">
    <location>
        <begin position="304"/>
        <end position="330"/>
    </location>
</feature>
<keyword evidence="3" id="KW-0963">Cytoplasm</keyword>
<comment type="similarity">
    <text evidence="9">Belongs to the glycosyltransferase 8 family. Glycogenin subfamily.</text>
</comment>
<dbReference type="GO" id="GO:0008466">
    <property type="term" value="F:glycogenin glucosyltransferase activity"/>
    <property type="evidence" value="ECO:0007669"/>
    <property type="project" value="UniProtKB-EC"/>
</dbReference>
<keyword evidence="5" id="KW-0479">Metal-binding</keyword>
<evidence type="ECO:0000256" key="12">
    <source>
        <dbReference type="ARBA" id="ARBA00052293"/>
    </source>
</evidence>
<keyword evidence="15" id="KW-1133">Transmembrane helix</keyword>
<dbReference type="InterPro" id="IPR002495">
    <property type="entry name" value="Glyco_trans_8"/>
</dbReference>
<dbReference type="GO" id="GO:0005978">
    <property type="term" value="P:glycogen biosynthetic process"/>
    <property type="evidence" value="ECO:0007669"/>
    <property type="project" value="UniProtKB-KW"/>
</dbReference>
<keyword evidence="18" id="KW-1185">Reference proteome</keyword>
<dbReference type="PANTHER" id="PTHR11183">
    <property type="entry name" value="GLYCOGENIN SUBFAMILY MEMBER"/>
    <property type="match status" value="1"/>
</dbReference>
<dbReference type="GO" id="GO:0046872">
    <property type="term" value="F:metal ion binding"/>
    <property type="evidence" value="ECO:0007669"/>
    <property type="project" value="UniProtKB-KW"/>
</dbReference>
<comment type="subcellular location">
    <subcellularLocation>
        <location evidence="2">Cytoplasm</location>
    </subcellularLocation>
</comment>
<comment type="catalytic activity">
    <reaction evidence="12">
        <text>L-tyrosyl-[glycogenin] + UDP-alpha-D-glucose = alpha-D-glucosyl-L-tyrosyl-[glycogenin] + UDP + H(+)</text>
        <dbReference type="Rhea" id="RHEA:23360"/>
        <dbReference type="Rhea" id="RHEA-COMP:14604"/>
        <dbReference type="Rhea" id="RHEA-COMP:14605"/>
        <dbReference type="ChEBI" id="CHEBI:15378"/>
        <dbReference type="ChEBI" id="CHEBI:46858"/>
        <dbReference type="ChEBI" id="CHEBI:58223"/>
        <dbReference type="ChEBI" id="CHEBI:58885"/>
        <dbReference type="ChEBI" id="CHEBI:140573"/>
        <dbReference type="EC" id="2.4.1.186"/>
    </reaction>
</comment>
<evidence type="ECO:0000256" key="13">
    <source>
        <dbReference type="ARBA" id="ARBA00057883"/>
    </source>
</evidence>
<evidence type="ECO:0000256" key="10">
    <source>
        <dbReference type="ARBA" id="ARBA00038934"/>
    </source>
</evidence>
<comment type="catalytic activity">
    <reaction evidence="11">
        <text>[1,4-alpha-D-glucosyl](n)-L-tyrosyl-[glycogenin] + UDP-alpha-D-glucose = [1,4-alpha-D-glucosyl](n+1)-L-tyrosyl-[glycogenin] + UDP + H(+)</text>
        <dbReference type="Rhea" id="RHEA:56560"/>
        <dbReference type="Rhea" id="RHEA-COMP:14606"/>
        <dbReference type="Rhea" id="RHEA-COMP:14607"/>
        <dbReference type="ChEBI" id="CHEBI:15378"/>
        <dbReference type="ChEBI" id="CHEBI:58223"/>
        <dbReference type="ChEBI" id="CHEBI:58885"/>
        <dbReference type="ChEBI" id="CHEBI:140574"/>
        <dbReference type="EC" id="2.4.1.186"/>
    </reaction>
</comment>
<keyword evidence="6" id="KW-0320">Glycogen biosynthesis</keyword>
<feature type="transmembrane region" description="Helical" evidence="15">
    <location>
        <begin position="467"/>
        <end position="487"/>
    </location>
</feature>